<feature type="domain" description="RRM" evidence="10">
    <location>
        <begin position="55"/>
        <end position="137"/>
    </location>
</feature>
<keyword evidence="6 8" id="KW-0694">RNA-binding</keyword>
<comment type="subcellular location">
    <subcellularLocation>
        <location evidence="2">Cytoplasm</location>
    </subcellularLocation>
    <subcellularLocation>
        <location evidence="1">Nucleus</location>
    </subcellularLocation>
</comment>
<dbReference type="OrthoDB" id="1875751at2759"/>
<protein>
    <submittedName>
        <fullName evidence="12">RNA-binding protein squid isoform X1</fullName>
    </submittedName>
</protein>
<feature type="compositionally biased region" description="Low complexity" evidence="9">
    <location>
        <begin position="333"/>
        <end position="350"/>
    </location>
</feature>
<keyword evidence="3" id="KW-0488">Methylation</keyword>
<dbReference type="GeneID" id="108672701"/>
<dbReference type="PROSITE" id="PS50102">
    <property type="entry name" value="RRM"/>
    <property type="match status" value="2"/>
</dbReference>
<dbReference type="OMA" id="QVDTEMN"/>
<dbReference type="PANTHER" id="PTHR48033">
    <property type="entry name" value="RNA-BINDING (RRM/RBD/RNP MOTIFS) FAMILY PROTEIN"/>
    <property type="match status" value="1"/>
</dbReference>
<feature type="region of interest" description="Disordered" evidence="9">
    <location>
        <begin position="316"/>
        <end position="373"/>
    </location>
</feature>
<reference evidence="12" key="1">
    <citation type="submission" date="2025-08" db="UniProtKB">
        <authorList>
            <consortium name="RefSeq"/>
        </authorList>
    </citation>
    <scope>IDENTIFICATION</scope>
    <source>
        <tissue evidence="12">Whole organism</tissue>
    </source>
</reference>
<keyword evidence="7" id="KW-0539">Nucleus</keyword>
<evidence type="ECO:0000256" key="5">
    <source>
        <dbReference type="ARBA" id="ARBA00022737"/>
    </source>
</evidence>
<keyword evidence="4" id="KW-0963">Cytoplasm</keyword>
<dbReference type="GO" id="GO:0000785">
    <property type="term" value="C:chromatin"/>
    <property type="evidence" value="ECO:0007669"/>
    <property type="project" value="TreeGrafter"/>
</dbReference>
<feature type="region of interest" description="Disordered" evidence="9">
    <location>
        <begin position="1"/>
        <end position="54"/>
    </location>
</feature>
<evidence type="ECO:0000313" key="12">
    <source>
        <dbReference type="RefSeq" id="XP_018015899.1"/>
    </source>
</evidence>
<dbReference type="Gene3D" id="3.30.70.330">
    <property type="match status" value="2"/>
</dbReference>
<evidence type="ECO:0000256" key="7">
    <source>
        <dbReference type="ARBA" id="ARBA00023242"/>
    </source>
</evidence>
<dbReference type="Pfam" id="PF00076">
    <property type="entry name" value="RRM_1"/>
    <property type="match status" value="2"/>
</dbReference>
<dbReference type="SUPFAM" id="SSF54928">
    <property type="entry name" value="RNA-binding domain, RBD"/>
    <property type="match status" value="2"/>
</dbReference>
<evidence type="ECO:0000313" key="11">
    <source>
        <dbReference type="Proteomes" id="UP000694843"/>
    </source>
</evidence>
<dbReference type="SMART" id="SM00360">
    <property type="entry name" value="RRM"/>
    <property type="match status" value="2"/>
</dbReference>
<dbReference type="InterPro" id="IPR012677">
    <property type="entry name" value="Nucleotide-bd_a/b_plait_sf"/>
</dbReference>
<keyword evidence="11" id="KW-1185">Reference proteome</keyword>
<dbReference type="GO" id="GO:0003723">
    <property type="term" value="F:RNA binding"/>
    <property type="evidence" value="ECO:0007669"/>
    <property type="project" value="UniProtKB-UniRule"/>
</dbReference>
<evidence type="ECO:0000256" key="9">
    <source>
        <dbReference type="SAM" id="MobiDB-lite"/>
    </source>
</evidence>
<dbReference type="GO" id="GO:0005654">
    <property type="term" value="C:nucleoplasm"/>
    <property type="evidence" value="ECO:0007669"/>
    <property type="project" value="TreeGrafter"/>
</dbReference>
<dbReference type="GO" id="GO:0010468">
    <property type="term" value="P:regulation of gene expression"/>
    <property type="evidence" value="ECO:0007669"/>
    <property type="project" value="TreeGrafter"/>
</dbReference>
<feature type="compositionally biased region" description="Basic and acidic residues" evidence="9">
    <location>
        <begin position="1"/>
        <end position="11"/>
    </location>
</feature>
<dbReference type="RefSeq" id="XP_018015899.1">
    <property type="nucleotide sequence ID" value="XM_018160410.1"/>
</dbReference>
<evidence type="ECO:0000256" key="4">
    <source>
        <dbReference type="ARBA" id="ARBA00022490"/>
    </source>
</evidence>
<dbReference type="FunFam" id="3.30.70.330:FF:000030">
    <property type="entry name" value="Heterogeneous nuclear ribonucleoprotein d0 isoform"/>
    <property type="match status" value="1"/>
</dbReference>
<proteinExistence type="predicted"/>
<dbReference type="CTD" id="41666"/>
<dbReference type="Proteomes" id="UP000694843">
    <property type="component" value="Unplaced"/>
</dbReference>
<dbReference type="PANTHER" id="PTHR48033:SF10">
    <property type="entry name" value="RNA-BINDING PROTEIN SQUID"/>
    <property type="match status" value="1"/>
</dbReference>
<organism evidence="11 12">
    <name type="scientific">Hyalella azteca</name>
    <name type="common">Amphipod</name>
    <dbReference type="NCBI Taxonomy" id="294128"/>
    <lineage>
        <taxon>Eukaryota</taxon>
        <taxon>Metazoa</taxon>
        <taxon>Ecdysozoa</taxon>
        <taxon>Arthropoda</taxon>
        <taxon>Crustacea</taxon>
        <taxon>Multicrustacea</taxon>
        <taxon>Malacostraca</taxon>
        <taxon>Eumalacostraca</taxon>
        <taxon>Peracarida</taxon>
        <taxon>Amphipoda</taxon>
        <taxon>Senticaudata</taxon>
        <taxon>Talitrida</taxon>
        <taxon>Talitroidea</taxon>
        <taxon>Hyalellidae</taxon>
        <taxon>Hyalella</taxon>
    </lineage>
</organism>
<feature type="domain" description="RRM" evidence="10">
    <location>
        <begin position="135"/>
        <end position="212"/>
    </location>
</feature>
<evidence type="ECO:0000256" key="8">
    <source>
        <dbReference type="PROSITE-ProRule" id="PRU00176"/>
    </source>
</evidence>
<evidence type="ECO:0000256" key="2">
    <source>
        <dbReference type="ARBA" id="ARBA00004496"/>
    </source>
</evidence>
<gene>
    <name evidence="12" type="primary">LOC108672701</name>
</gene>
<feature type="compositionally biased region" description="Gly residues" evidence="9">
    <location>
        <begin position="31"/>
        <end position="42"/>
    </location>
</feature>
<dbReference type="FunFam" id="3.30.70.330:FF:000477">
    <property type="entry name" value="Heterogeneous nuclear ribonucleoprotein D"/>
    <property type="match status" value="1"/>
</dbReference>
<dbReference type="GO" id="GO:0005737">
    <property type="term" value="C:cytoplasm"/>
    <property type="evidence" value="ECO:0007669"/>
    <property type="project" value="UniProtKB-SubCell"/>
</dbReference>
<name>A0A8B7NQ95_HYAAZ</name>
<dbReference type="InterPro" id="IPR000504">
    <property type="entry name" value="RRM_dom"/>
</dbReference>
<keyword evidence="5" id="KW-0677">Repeat</keyword>
<evidence type="ECO:0000256" key="6">
    <source>
        <dbReference type="ARBA" id="ARBA00022884"/>
    </source>
</evidence>
<feature type="compositionally biased region" description="Polar residues" evidence="9">
    <location>
        <begin position="351"/>
        <end position="362"/>
    </location>
</feature>
<dbReference type="KEGG" id="hazt:108672701"/>
<evidence type="ECO:0000256" key="1">
    <source>
        <dbReference type="ARBA" id="ARBA00004123"/>
    </source>
</evidence>
<evidence type="ECO:0000256" key="3">
    <source>
        <dbReference type="ARBA" id="ARBA00022481"/>
    </source>
</evidence>
<accession>A0A8B7NQ95</accession>
<sequence length="373" mass="40138">MADQEMEHQDFTEDNYQGGDFQENGVNNGEGADGQEGDGGQDSGAADAPGRDDDRKLFVGGLSWETTEKELREYFTKFGPIESINVKTDPATGRSRGFAFLVFNSAETIDKIINVAEHTINGKKVDPKKAKARHGKIFVGGLKPELTDDEIKNFFSQYGTIVEVEMPFDKQKNQRKGFCFITFEQESVVSDLLKTPKQSINGHQVDVKKATPKPDQMMMRGGMMGGRGMRGARGGMRGRGRGGWGQGWNGGYGGYGGGYGGYGGGYDSDSAGYGYYDGYSGYGGYGGGGYGGYDYTGYGYSNYGNYQLRVQAGGKGTAGARATGAGGRRGTNRTETSRNFSSSSSQNANSVQDKNNTWSDSDNIAPPPPSNHY</sequence>
<dbReference type="AlphaFoldDB" id="A0A8B7NQ95"/>
<dbReference type="InterPro" id="IPR035979">
    <property type="entry name" value="RBD_domain_sf"/>
</dbReference>
<evidence type="ECO:0000259" key="10">
    <source>
        <dbReference type="PROSITE" id="PS50102"/>
    </source>
</evidence>